<comment type="subcellular location">
    <subcellularLocation>
        <location evidence="3">Cytoplasm</location>
        <location evidence="3">Cytoskeleton</location>
        <location evidence="3">Microtubule organizing center</location>
        <location evidence="3">Centrosome</location>
    </subcellularLocation>
    <subcellularLocation>
        <location evidence="4">Cytoplasmic vesicle</location>
    </subcellularLocation>
    <subcellularLocation>
        <location evidence="1">Midbody</location>
    </subcellularLocation>
    <subcellularLocation>
        <location evidence="2">Nucleus envelope</location>
    </subcellularLocation>
</comment>
<evidence type="ECO:0000256" key="12">
    <source>
        <dbReference type="ARBA" id="ARBA00023306"/>
    </source>
</evidence>
<evidence type="ECO:0000256" key="5">
    <source>
        <dbReference type="ARBA" id="ARBA00005536"/>
    </source>
</evidence>
<evidence type="ECO:0000256" key="11">
    <source>
        <dbReference type="ARBA" id="ARBA00023242"/>
    </source>
</evidence>
<keyword evidence="9" id="KW-0132">Cell division</keyword>
<evidence type="ECO:0000256" key="16">
    <source>
        <dbReference type="ARBA" id="ARBA00046920"/>
    </source>
</evidence>
<comment type="subunit">
    <text evidence="16">Interacts with CHMP1A, CHMP1B, VPS4A and VTA1. Interacts with SPAST, STAMBP, and USP8. May interact with VPS37B. May associate with the ESCRT-I complex. Interacts with MITD1, in competition with VSP4. Interacts with SPART (via MIT domain); leading to the recruitment of SPART to midbodies. Interacts with SPAST.</text>
</comment>
<evidence type="ECO:0000256" key="14">
    <source>
        <dbReference type="ARBA" id="ARBA00032374"/>
    </source>
</evidence>
<keyword evidence="20" id="KW-1185">Reference proteome</keyword>
<accession>A0A3Q2YR33</accession>
<dbReference type="GO" id="GO:0015031">
    <property type="term" value="P:protein transport"/>
    <property type="evidence" value="ECO:0007669"/>
    <property type="project" value="InterPro"/>
</dbReference>
<proteinExistence type="inferred from homology"/>
<feature type="coiled-coil region" evidence="17">
    <location>
        <begin position="8"/>
        <end position="42"/>
    </location>
</feature>
<evidence type="ECO:0000256" key="17">
    <source>
        <dbReference type="SAM" id="Coils"/>
    </source>
</evidence>
<evidence type="ECO:0000313" key="19">
    <source>
        <dbReference type="Ensembl" id="ENSHCOP00000021254.1"/>
    </source>
</evidence>
<evidence type="ECO:0000256" key="18">
    <source>
        <dbReference type="SAM" id="MobiDB-lite"/>
    </source>
</evidence>
<dbReference type="GeneTree" id="ENSGT00390000007453"/>
<dbReference type="GO" id="GO:0005635">
    <property type="term" value="C:nuclear envelope"/>
    <property type="evidence" value="ECO:0007669"/>
    <property type="project" value="UniProtKB-SubCell"/>
</dbReference>
<dbReference type="Pfam" id="PF03398">
    <property type="entry name" value="Ist1"/>
    <property type="match status" value="1"/>
</dbReference>
<organism evidence="19 20">
    <name type="scientific">Hippocampus comes</name>
    <name type="common">Tiger tail seahorse</name>
    <dbReference type="NCBI Taxonomy" id="109280"/>
    <lineage>
        <taxon>Eukaryota</taxon>
        <taxon>Metazoa</taxon>
        <taxon>Chordata</taxon>
        <taxon>Craniata</taxon>
        <taxon>Vertebrata</taxon>
        <taxon>Euteleostomi</taxon>
        <taxon>Actinopterygii</taxon>
        <taxon>Neopterygii</taxon>
        <taxon>Teleostei</taxon>
        <taxon>Neoteleostei</taxon>
        <taxon>Acanthomorphata</taxon>
        <taxon>Syngnathiaria</taxon>
        <taxon>Syngnathiformes</taxon>
        <taxon>Syngnathoidei</taxon>
        <taxon>Syngnathidae</taxon>
        <taxon>Hippocampus</taxon>
    </lineage>
</organism>
<evidence type="ECO:0000256" key="3">
    <source>
        <dbReference type="ARBA" id="ARBA00004300"/>
    </source>
</evidence>
<evidence type="ECO:0000256" key="13">
    <source>
        <dbReference type="ARBA" id="ARBA00023329"/>
    </source>
</evidence>
<evidence type="ECO:0000256" key="2">
    <source>
        <dbReference type="ARBA" id="ARBA00004259"/>
    </source>
</evidence>
<keyword evidence="8" id="KW-0597">Phosphoprotein</keyword>
<protein>
    <recommendedName>
        <fullName evidence="6">IST1 homolog</fullName>
    </recommendedName>
    <alternativeName>
        <fullName evidence="14">Charged multivesicular body protein 8</fullName>
    </alternativeName>
</protein>
<keyword evidence="13" id="KW-0968">Cytoplasmic vesicle</keyword>
<dbReference type="GO" id="GO:0030496">
    <property type="term" value="C:midbody"/>
    <property type="evidence" value="ECO:0007669"/>
    <property type="project" value="UniProtKB-SubCell"/>
</dbReference>
<dbReference type="GO" id="GO:0051301">
    <property type="term" value="P:cell division"/>
    <property type="evidence" value="ECO:0007669"/>
    <property type="project" value="UniProtKB-KW"/>
</dbReference>
<dbReference type="PANTHER" id="PTHR12161:SF5">
    <property type="entry name" value="IST1 HOMOLOG"/>
    <property type="match status" value="1"/>
</dbReference>
<reference evidence="19" key="2">
    <citation type="submission" date="2025-09" db="UniProtKB">
        <authorList>
            <consortium name="Ensembl"/>
        </authorList>
    </citation>
    <scope>IDENTIFICATION</scope>
</reference>
<dbReference type="InterPro" id="IPR005061">
    <property type="entry name" value="Ist1"/>
</dbReference>
<keyword evidence="10" id="KW-0206">Cytoskeleton</keyword>
<dbReference type="InterPro" id="IPR042277">
    <property type="entry name" value="IST1-like"/>
</dbReference>
<evidence type="ECO:0000256" key="6">
    <source>
        <dbReference type="ARBA" id="ARBA00014513"/>
    </source>
</evidence>
<feature type="region of interest" description="Disordered" evidence="18">
    <location>
        <begin position="197"/>
        <end position="222"/>
    </location>
</feature>
<name>A0A3Q2YR33_HIPCM</name>
<dbReference type="Proteomes" id="UP000264820">
    <property type="component" value="Unplaced"/>
</dbReference>
<dbReference type="Gene3D" id="1.20.1260.60">
    <property type="entry name" value="Vacuolar protein sorting-associated protein Ist1"/>
    <property type="match status" value="1"/>
</dbReference>
<keyword evidence="12" id="KW-0131">Cell cycle</keyword>
<dbReference type="Ensembl" id="ENSHCOT00000004112.1">
    <property type="protein sequence ID" value="ENSHCOP00000021254.1"/>
    <property type="gene ID" value="ENSHCOG00000007934.1"/>
</dbReference>
<comment type="function">
    <text evidence="15">ESCRT-III-like protein involved in cytokinesis, nuclear envelope reassembly and endosomal tubulation. Is required for efficient abscission during cytokinesis. Involved in recruiting VPS4A and/or VPS4B to the midbody of dividing cells. During late anaphase, involved in nuclear envelope reassembly and mitotic spindle disassembly together with the ESCRT-III complex: IST1 acts by mediating the recruitment of SPAST to the nuclear membrane, leading to microtubule severing. Recruited to the reforming nuclear envelope (NE) during anaphase by LEMD2. Regulates early endosomal tubulation together with the ESCRT-III complex by mediating the recruitment of SPAST.</text>
</comment>
<evidence type="ECO:0000256" key="10">
    <source>
        <dbReference type="ARBA" id="ARBA00023212"/>
    </source>
</evidence>
<keyword evidence="7" id="KW-0963">Cytoplasm</keyword>
<keyword evidence="17" id="KW-0175">Coiled coil</keyword>
<dbReference type="AlphaFoldDB" id="A0A3Q2YR33"/>
<evidence type="ECO:0000256" key="7">
    <source>
        <dbReference type="ARBA" id="ARBA00022490"/>
    </source>
</evidence>
<dbReference type="GO" id="GO:0005813">
    <property type="term" value="C:centrosome"/>
    <property type="evidence" value="ECO:0007669"/>
    <property type="project" value="UniProtKB-SubCell"/>
</dbReference>
<evidence type="ECO:0000256" key="9">
    <source>
        <dbReference type="ARBA" id="ARBA00022618"/>
    </source>
</evidence>
<evidence type="ECO:0000256" key="1">
    <source>
        <dbReference type="ARBA" id="ARBA00004214"/>
    </source>
</evidence>
<evidence type="ECO:0000313" key="20">
    <source>
        <dbReference type="Proteomes" id="UP000264820"/>
    </source>
</evidence>
<comment type="similarity">
    <text evidence="5">Belongs to the IST1 family.</text>
</comment>
<feature type="compositionally biased region" description="Gly residues" evidence="18">
    <location>
        <begin position="204"/>
        <end position="219"/>
    </location>
</feature>
<evidence type="ECO:0000256" key="8">
    <source>
        <dbReference type="ARBA" id="ARBA00022553"/>
    </source>
</evidence>
<dbReference type="PANTHER" id="PTHR12161">
    <property type="entry name" value="IST1 FAMILY MEMBER"/>
    <property type="match status" value="1"/>
</dbReference>
<reference evidence="19" key="1">
    <citation type="submission" date="2025-08" db="UniProtKB">
        <authorList>
            <consortium name="Ensembl"/>
        </authorList>
    </citation>
    <scope>IDENTIFICATION</scope>
</reference>
<dbReference type="FunFam" id="1.20.1260.60:FF:000001">
    <property type="entry name" value="IST1 homolog isoform X1"/>
    <property type="match status" value="1"/>
</dbReference>
<evidence type="ECO:0000256" key="15">
    <source>
        <dbReference type="ARBA" id="ARBA00046124"/>
    </source>
</evidence>
<dbReference type="GO" id="GO:0031410">
    <property type="term" value="C:cytoplasmic vesicle"/>
    <property type="evidence" value="ECO:0007669"/>
    <property type="project" value="UniProtKB-SubCell"/>
</dbReference>
<evidence type="ECO:0000256" key="4">
    <source>
        <dbReference type="ARBA" id="ARBA00004541"/>
    </source>
</evidence>
<keyword evidence="11" id="KW-0539">Nucleus</keyword>
<sequence length="339" mass="37856">MMPGGFKSERLRVNLRLVINRLKLLEKKKTELAQKARKEISEYLSSGKDERARIRVEHIIREDYMVEAMEILELYCDLLLTRFGLIQSMKELDPGLQEAVSTLIWAAPRLQSEVVELKMVSEQLCVKYSKEYGKLCRTNQIGTVNERLMHKLSVEAPPKILVERYLIEIAKNYNVPYEPDAMVRPEVSCDEADLIDMNNDKKSGGGGGRGGGGGGGGGFTAPPMPMPMPMPMPTPFNYPTPKGVSLLFSHPCFHTNHVHYIFSPVASQTTASSWFISSSRPSYSAAGPSSQLYDNNALPELPSVPDTLPATSFSGNNTTSEDIDFDDLTRRFEMLKKKT</sequence>